<protein>
    <recommendedName>
        <fullName evidence="4">SIMPL domain-containing protein</fullName>
    </recommendedName>
</protein>
<reference evidence="2 3" key="1">
    <citation type="submission" date="2020-08" db="EMBL/GenBank/DDBJ databases">
        <title>Genomic Encyclopedia of Type Strains, Phase IV (KMG-IV): sequencing the most valuable type-strain genomes for metagenomic binning, comparative biology and taxonomic classification.</title>
        <authorList>
            <person name="Goeker M."/>
        </authorList>
    </citation>
    <scope>NUCLEOTIDE SEQUENCE [LARGE SCALE GENOMIC DNA]</scope>
    <source>
        <strain evidence="2 3">DSM 102044</strain>
    </source>
</reference>
<proteinExistence type="predicted"/>
<sequence length="273" mass="30592">MFQTFKNPLLGGFFGTMMKYIDILIKLLEIMTKNLSPILFALAIIIASVVLGNAVINRNRPQGTINVTGLGESNFTSNLVVWEGNFTRESFDLKSAYADLEKDKKLVSEYLISKGIPAEKLIFNAVNTNPKYQQNYSNDGRYLGQTFDGYSLNQSLKIESTEVEKVEKISREITELLNQGIAFYSQAPRYYYTELESLKLEMIAKATEDARIRAERIAENSKGDLGDLISANMGIFQITGQNSGEDYSWGGTFNTADKNKTASITMKLVFEVD</sequence>
<evidence type="ECO:0000313" key="3">
    <source>
        <dbReference type="Proteomes" id="UP000588604"/>
    </source>
</evidence>
<keyword evidence="1" id="KW-0472">Membrane</keyword>
<accession>A0A841MW48</accession>
<dbReference type="GO" id="GO:0006974">
    <property type="term" value="P:DNA damage response"/>
    <property type="evidence" value="ECO:0007669"/>
    <property type="project" value="TreeGrafter"/>
</dbReference>
<dbReference type="Gene3D" id="3.30.70.2970">
    <property type="entry name" value="Protein of unknown function (DUF541), domain 2"/>
    <property type="match status" value="1"/>
</dbReference>
<dbReference type="PANTHER" id="PTHR34387">
    <property type="entry name" value="SLR1258 PROTEIN"/>
    <property type="match status" value="1"/>
</dbReference>
<keyword evidence="3" id="KW-1185">Reference proteome</keyword>
<gene>
    <name evidence="2" type="ORF">FHS59_002343</name>
</gene>
<evidence type="ECO:0008006" key="4">
    <source>
        <dbReference type="Google" id="ProtNLM"/>
    </source>
</evidence>
<organism evidence="2 3">
    <name type="scientific">Algoriphagus iocasae</name>
    <dbReference type="NCBI Taxonomy" id="1836499"/>
    <lineage>
        <taxon>Bacteria</taxon>
        <taxon>Pseudomonadati</taxon>
        <taxon>Bacteroidota</taxon>
        <taxon>Cytophagia</taxon>
        <taxon>Cytophagales</taxon>
        <taxon>Cyclobacteriaceae</taxon>
        <taxon>Algoriphagus</taxon>
    </lineage>
</organism>
<dbReference type="InterPro" id="IPR007497">
    <property type="entry name" value="SIMPL/DUF541"/>
</dbReference>
<dbReference type="PANTHER" id="PTHR34387:SF2">
    <property type="entry name" value="SLR1258 PROTEIN"/>
    <property type="match status" value="1"/>
</dbReference>
<feature type="transmembrane region" description="Helical" evidence="1">
    <location>
        <begin position="38"/>
        <end position="56"/>
    </location>
</feature>
<dbReference type="Proteomes" id="UP000588604">
    <property type="component" value="Unassembled WGS sequence"/>
</dbReference>
<dbReference type="EMBL" id="JACIJO010000002">
    <property type="protein sequence ID" value="MBB6326715.1"/>
    <property type="molecule type" value="Genomic_DNA"/>
</dbReference>
<dbReference type="InterPro" id="IPR052022">
    <property type="entry name" value="26kDa_periplasmic_antigen"/>
</dbReference>
<evidence type="ECO:0000313" key="2">
    <source>
        <dbReference type="EMBL" id="MBB6326715.1"/>
    </source>
</evidence>
<keyword evidence="1" id="KW-0812">Transmembrane</keyword>
<comment type="caution">
    <text evidence="2">The sequence shown here is derived from an EMBL/GenBank/DDBJ whole genome shotgun (WGS) entry which is preliminary data.</text>
</comment>
<dbReference type="Pfam" id="PF04402">
    <property type="entry name" value="SIMPL"/>
    <property type="match status" value="1"/>
</dbReference>
<keyword evidence="1" id="KW-1133">Transmembrane helix</keyword>
<dbReference type="AlphaFoldDB" id="A0A841MW48"/>
<name>A0A841MW48_9BACT</name>
<evidence type="ECO:0000256" key="1">
    <source>
        <dbReference type="SAM" id="Phobius"/>
    </source>
</evidence>